<comment type="caution">
    <text evidence="1">The sequence shown here is derived from an EMBL/GenBank/DDBJ whole genome shotgun (WGS) entry which is preliminary data.</text>
</comment>
<dbReference type="AlphaFoldDB" id="A0A0F9I206"/>
<gene>
    <name evidence="1" type="ORF">LCGC14_1930630</name>
</gene>
<proteinExistence type="predicted"/>
<accession>A0A0F9I206</accession>
<evidence type="ECO:0000313" key="1">
    <source>
        <dbReference type="EMBL" id="KKL87840.1"/>
    </source>
</evidence>
<protein>
    <submittedName>
        <fullName evidence="1">Uncharacterized protein</fullName>
    </submittedName>
</protein>
<name>A0A0F9I206_9ZZZZ</name>
<dbReference type="EMBL" id="LAZR01020727">
    <property type="protein sequence ID" value="KKL87840.1"/>
    <property type="molecule type" value="Genomic_DNA"/>
</dbReference>
<sequence>LKIGTERQEDFLFFLSLAIVDLEIFLKEKYRMANEKIKMQIILNDVINHLRKKGIIDDDGNSSSETTRCFL</sequence>
<organism evidence="1">
    <name type="scientific">marine sediment metagenome</name>
    <dbReference type="NCBI Taxonomy" id="412755"/>
    <lineage>
        <taxon>unclassified sequences</taxon>
        <taxon>metagenomes</taxon>
        <taxon>ecological metagenomes</taxon>
    </lineage>
</organism>
<reference evidence="1" key="1">
    <citation type="journal article" date="2015" name="Nature">
        <title>Complex archaea that bridge the gap between prokaryotes and eukaryotes.</title>
        <authorList>
            <person name="Spang A."/>
            <person name="Saw J.H."/>
            <person name="Jorgensen S.L."/>
            <person name="Zaremba-Niedzwiedzka K."/>
            <person name="Martijn J."/>
            <person name="Lind A.E."/>
            <person name="van Eijk R."/>
            <person name="Schleper C."/>
            <person name="Guy L."/>
            <person name="Ettema T.J."/>
        </authorList>
    </citation>
    <scope>NUCLEOTIDE SEQUENCE</scope>
</reference>
<feature type="non-terminal residue" evidence="1">
    <location>
        <position position="1"/>
    </location>
</feature>